<organism evidence="2 3">
    <name type="scientific">Cichlidogyrus casuarinus</name>
    <dbReference type="NCBI Taxonomy" id="1844966"/>
    <lineage>
        <taxon>Eukaryota</taxon>
        <taxon>Metazoa</taxon>
        <taxon>Spiralia</taxon>
        <taxon>Lophotrochozoa</taxon>
        <taxon>Platyhelminthes</taxon>
        <taxon>Monogenea</taxon>
        <taxon>Monopisthocotylea</taxon>
        <taxon>Dactylogyridea</taxon>
        <taxon>Ancyrocephalidae</taxon>
        <taxon>Cichlidogyrus</taxon>
    </lineage>
</organism>
<dbReference type="PANTHER" id="PTHR46989">
    <property type="entry name" value="USP DOMAIN-CONTAINING PROTEIN"/>
    <property type="match status" value="1"/>
</dbReference>
<dbReference type="CDD" id="cd23659">
    <property type="entry name" value="USP_At3g01520-like"/>
    <property type="match status" value="1"/>
</dbReference>
<dbReference type="PANTHER" id="PTHR46989:SF3">
    <property type="entry name" value="USPA DOMAIN-CONTAINING PROTEIN"/>
    <property type="match status" value="1"/>
</dbReference>
<protein>
    <recommendedName>
        <fullName evidence="1">UspA domain-containing protein</fullName>
    </recommendedName>
</protein>
<sequence length="168" mass="19111">MYPYQTRRIRSQLAGLSREARHVVLPIDSSQNSVRAFEWYLNEMSKPNDLVHFVHVVEPKITDMTYASPTEAMTHTVMRQYEKDYAQGNALGDDFLARLNSHGLRGKFTIHFGNKPGEYIVNLVKNQQVDMVVMGSRGVGKLTRTIFGSVSDYVLHHSHKPVTIIPPI</sequence>
<evidence type="ECO:0000313" key="2">
    <source>
        <dbReference type="EMBL" id="KAL3308524.1"/>
    </source>
</evidence>
<accession>A0ABD2PMG7</accession>
<name>A0ABD2PMG7_9PLAT</name>
<dbReference type="PRINTS" id="PR01438">
    <property type="entry name" value="UNVRSLSTRESS"/>
</dbReference>
<gene>
    <name evidence="2" type="ORF">Ciccas_012944</name>
</gene>
<dbReference type="SUPFAM" id="SSF52402">
    <property type="entry name" value="Adenine nucleotide alpha hydrolases-like"/>
    <property type="match status" value="1"/>
</dbReference>
<feature type="domain" description="UspA" evidence="1">
    <location>
        <begin position="21"/>
        <end position="166"/>
    </location>
</feature>
<dbReference type="InterPro" id="IPR014729">
    <property type="entry name" value="Rossmann-like_a/b/a_fold"/>
</dbReference>
<dbReference type="InterPro" id="IPR006015">
    <property type="entry name" value="Universal_stress_UspA"/>
</dbReference>
<dbReference type="Proteomes" id="UP001626550">
    <property type="component" value="Unassembled WGS sequence"/>
</dbReference>
<dbReference type="AlphaFoldDB" id="A0ABD2PMG7"/>
<dbReference type="InterPro" id="IPR006016">
    <property type="entry name" value="UspA"/>
</dbReference>
<evidence type="ECO:0000259" key="1">
    <source>
        <dbReference type="Pfam" id="PF00582"/>
    </source>
</evidence>
<keyword evidence="3" id="KW-1185">Reference proteome</keyword>
<dbReference type="Gene3D" id="3.40.50.620">
    <property type="entry name" value="HUPs"/>
    <property type="match status" value="1"/>
</dbReference>
<dbReference type="EMBL" id="JBJKFK010005096">
    <property type="protein sequence ID" value="KAL3308524.1"/>
    <property type="molecule type" value="Genomic_DNA"/>
</dbReference>
<reference evidence="2 3" key="1">
    <citation type="submission" date="2024-11" db="EMBL/GenBank/DDBJ databases">
        <title>Adaptive evolution of stress response genes in parasites aligns with host niche diversity.</title>
        <authorList>
            <person name="Hahn C."/>
            <person name="Resl P."/>
        </authorList>
    </citation>
    <scope>NUCLEOTIDE SEQUENCE [LARGE SCALE GENOMIC DNA]</scope>
    <source>
        <strain evidence="2">EGGRZ-B1_66</strain>
        <tissue evidence="2">Body</tissue>
    </source>
</reference>
<comment type="caution">
    <text evidence="2">The sequence shown here is derived from an EMBL/GenBank/DDBJ whole genome shotgun (WGS) entry which is preliminary data.</text>
</comment>
<evidence type="ECO:0000313" key="3">
    <source>
        <dbReference type="Proteomes" id="UP001626550"/>
    </source>
</evidence>
<proteinExistence type="predicted"/>
<dbReference type="Pfam" id="PF00582">
    <property type="entry name" value="Usp"/>
    <property type="match status" value="1"/>
</dbReference>